<evidence type="ECO:0000313" key="3">
    <source>
        <dbReference type="Proteomes" id="UP000093482"/>
    </source>
</evidence>
<protein>
    <submittedName>
        <fullName evidence="2">Uncharacterized protein</fullName>
    </submittedName>
</protein>
<feature type="transmembrane region" description="Helical" evidence="1">
    <location>
        <begin position="35"/>
        <end position="55"/>
    </location>
</feature>
<keyword evidence="1" id="KW-0812">Transmembrane</keyword>
<organism evidence="2 3">
    <name type="scientific">Caryophanon latum</name>
    <dbReference type="NCBI Taxonomy" id="33977"/>
    <lineage>
        <taxon>Bacteria</taxon>
        <taxon>Bacillati</taxon>
        <taxon>Bacillota</taxon>
        <taxon>Bacilli</taxon>
        <taxon>Bacillales</taxon>
        <taxon>Caryophanaceae</taxon>
        <taxon>Caryophanon</taxon>
    </lineage>
</organism>
<reference evidence="2 3" key="1">
    <citation type="submission" date="2016-07" db="EMBL/GenBank/DDBJ databases">
        <title>Caryophanon latum genome sequencing.</title>
        <authorList>
            <person name="Verma A."/>
            <person name="Pal Y."/>
            <person name="Krishnamurthi S."/>
        </authorList>
    </citation>
    <scope>NUCLEOTIDE SEQUENCE [LARGE SCALE GENOMIC DNA]</scope>
    <source>
        <strain evidence="2 3">DSM 14151</strain>
    </source>
</reference>
<dbReference type="RefSeq" id="WP_066464662.1">
    <property type="nucleotide sequence ID" value="NZ_MATO01000037.1"/>
</dbReference>
<gene>
    <name evidence="2" type="ORF">A6K76_11245</name>
</gene>
<keyword evidence="1" id="KW-1133">Transmembrane helix</keyword>
<dbReference type="Proteomes" id="UP000093482">
    <property type="component" value="Unassembled WGS sequence"/>
</dbReference>
<accession>A0A1C0YTF2</accession>
<comment type="caution">
    <text evidence="2">The sequence shown here is derived from an EMBL/GenBank/DDBJ whole genome shotgun (WGS) entry which is preliminary data.</text>
</comment>
<keyword evidence="1" id="KW-0472">Membrane</keyword>
<name>A0A1C0YTF2_9BACL</name>
<evidence type="ECO:0000313" key="2">
    <source>
        <dbReference type="EMBL" id="OCS90433.1"/>
    </source>
</evidence>
<keyword evidence="3" id="KW-1185">Reference proteome</keyword>
<dbReference type="AlphaFoldDB" id="A0A1C0YTF2"/>
<dbReference type="EMBL" id="MATO01000037">
    <property type="protein sequence ID" value="OCS90433.1"/>
    <property type="molecule type" value="Genomic_DNA"/>
</dbReference>
<evidence type="ECO:0000256" key="1">
    <source>
        <dbReference type="SAM" id="Phobius"/>
    </source>
</evidence>
<sequence length="67" mass="7544">MEKQRNEELWLFLMGAVVVSALGILITLYTEQLAWIFIVISIGVLLMGEVIIHVAEQKAALEDEEKS</sequence>
<proteinExistence type="predicted"/>
<feature type="transmembrane region" description="Helical" evidence="1">
    <location>
        <begin position="9"/>
        <end position="29"/>
    </location>
</feature>
<dbReference type="OrthoDB" id="9864008at2"/>